<dbReference type="PANTHER" id="PTHR24559">
    <property type="entry name" value="TRANSPOSON TY3-I GAG-POL POLYPROTEIN"/>
    <property type="match status" value="1"/>
</dbReference>
<dbReference type="OrthoDB" id="10056424at2759"/>
<dbReference type="Gene3D" id="3.10.10.10">
    <property type="entry name" value="HIV Type 1 Reverse Transcriptase, subunit A, domain 1"/>
    <property type="match status" value="1"/>
</dbReference>
<sequence>MDTESYLGMMVVEDKQSPLSFSLNALTSEEINQFMDLVNEFSDLFAISTDDLTSTSVLTHSIDTGHSVPVKKHPYRTSYSEAKIIAEQIDEMLKANIIEPSCSPWCSPVVLVKKNGDTFLHR</sequence>
<dbReference type="VEuPathDB" id="VectorBase:LDEU013325"/>
<name>A0A443RU47_9ACAR</name>
<proteinExistence type="predicted"/>
<evidence type="ECO:0000313" key="2">
    <source>
        <dbReference type="Proteomes" id="UP000288716"/>
    </source>
</evidence>
<dbReference type="EMBL" id="NCKV01035415">
    <property type="protein sequence ID" value="RWS18715.1"/>
    <property type="molecule type" value="Genomic_DNA"/>
</dbReference>
<evidence type="ECO:0000313" key="1">
    <source>
        <dbReference type="EMBL" id="RWS18715.1"/>
    </source>
</evidence>
<accession>A0A443RU47</accession>
<dbReference type="PANTHER" id="PTHR24559:SF444">
    <property type="entry name" value="REVERSE TRANSCRIPTASE DOMAIN-CONTAINING PROTEIN"/>
    <property type="match status" value="1"/>
</dbReference>
<protein>
    <submittedName>
        <fullName evidence="1">Gag-pol fusion protein-like protein</fullName>
    </submittedName>
</protein>
<dbReference type="SUPFAM" id="SSF56672">
    <property type="entry name" value="DNA/RNA polymerases"/>
    <property type="match status" value="1"/>
</dbReference>
<reference evidence="1 2" key="1">
    <citation type="journal article" date="2018" name="Gigascience">
        <title>Genomes of trombidid mites reveal novel predicted allergens and laterally-transferred genes associated with secondary metabolism.</title>
        <authorList>
            <person name="Dong X."/>
            <person name="Chaisiri K."/>
            <person name="Xia D."/>
            <person name="Armstrong S.D."/>
            <person name="Fang Y."/>
            <person name="Donnelly M.J."/>
            <person name="Kadowaki T."/>
            <person name="McGarry J.W."/>
            <person name="Darby A.C."/>
            <person name="Makepeace B.L."/>
        </authorList>
    </citation>
    <scope>NUCLEOTIDE SEQUENCE [LARGE SCALE GENOMIC DNA]</scope>
    <source>
        <strain evidence="1">UoL-UT</strain>
    </source>
</reference>
<dbReference type="AlphaFoldDB" id="A0A443RU47"/>
<organism evidence="1 2">
    <name type="scientific">Leptotrombidium deliense</name>
    <dbReference type="NCBI Taxonomy" id="299467"/>
    <lineage>
        <taxon>Eukaryota</taxon>
        <taxon>Metazoa</taxon>
        <taxon>Ecdysozoa</taxon>
        <taxon>Arthropoda</taxon>
        <taxon>Chelicerata</taxon>
        <taxon>Arachnida</taxon>
        <taxon>Acari</taxon>
        <taxon>Acariformes</taxon>
        <taxon>Trombidiformes</taxon>
        <taxon>Prostigmata</taxon>
        <taxon>Anystina</taxon>
        <taxon>Parasitengona</taxon>
        <taxon>Trombiculoidea</taxon>
        <taxon>Trombiculidae</taxon>
        <taxon>Leptotrombidium</taxon>
    </lineage>
</organism>
<dbReference type="InterPro" id="IPR043502">
    <property type="entry name" value="DNA/RNA_pol_sf"/>
</dbReference>
<dbReference type="GO" id="GO:0071897">
    <property type="term" value="P:DNA biosynthetic process"/>
    <property type="evidence" value="ECO:0007669"/>
    <property type="project" value="UniProtKB-ARBA"/>
</dbReference>
<comment type="caution">
    <text evidence="1">The sequence shown here is derived from an EMBL/GenBank/DDBJ whole genome shotgun (WGS) entry which is preliminary data.</text>
</comment>
<dbReference type="STRING" id="299467.A0A443RU47"/>
<dbReference type="InterPro" id="IPR053134">
    <property type="entry name" value="RNA-dir_DNA_polymerase"/>
</dbReference>
<gene>
    <name evidence="1" type="ORF">B4U80_09207</name>
</gene>
<keyword evidence="2" id="KW-1185">Reference proteome</keyword>
<dbReference type="Proteomes" id="UP000288716">
    <property type="component" value="Unassembled WGS sequence"/>
</dbReference>